<proteinExistence type="predicted"/>
<comment type="caution">
    <text evidence="1">The sequence shown here is derived from an EMBL/GenBank/DDBJ whole genome shotgun (WGS) entry which is preliminary data.</text>
</comment>
<dbReference type="EMBL" id="AHBZ03000027">
    <property type="protein sequence ID" value="KAF7765050.1"/>
    <property type="molecule type" value="Genomic_DNA"/>
</dbReference>
<reference evidence="1" key="2">
    <citation type="submission" date="2015-03" db="EMBL/GenBank/DDBJ databases">
        <title>Genome sequence of Pseudoalteromonas citrea.</title>
        <authorList>
            <person name="Xie B.-B."/>
            <person name="Rong J.-C."/>
            <person name="Qin Q.-L."/>
            <person name="Zhang Y.-Z."/>
        </authorList>
    </citation>
    <scope>NUCLEOTIDE SEQUENCE</scope>
    <source>
        <strain evidence="1">DSM 8771</strain>
    </source>
</reference>
<gene>
    <name evidence="1" type="ORF">PCIT_b1184</name>
</gene>
<name>A0AAD4AFM2_9GAMM</name>
<dbReference type="Proteomes" id="UP000016487">
    <property type="component" value="Unassembled WGS sequence"/>
</dbReference>
<dbReference type="AlphaFoldDB" id="A0AAD4AFM2"/>
<protein>
    <submittedName>
        <fullName evidence="1">Uncharacterized protein</fullName>
    </submittedName>
</protein>
<dbReference type="RefSeq" id="WP_010366150.1">
    <property type="nucleotide sequence ID" value="NZ_AHBZ03000027.1"/>
</dbReference>
<reference evidence="1" key="1">
    <citation type="journal article" date="2012" name="J. Bacteriol.">
        <title>Genome sequences of type strains of seven species of the marine bacterium Pseudoalteromonas.</title>
        <authorList>
            <person name="Xie B.B."/>
            <person name="Shu Y.L."/>
            <person name="Qin Q.L."/>
            <person name="Rong J.C."/>
            <person name="Zhang X.Y."/>
            <person name="Chen X.L."/>
            <person name="Shi M."/>
            <person name="He H.L."/>
            <person name="Zhou B.C."/>
            <person name="Zhang Y.Z."/>
        </authorList>
    </citation>
    <scope>NUCLEOTIDE SEQUENCE</scope>
    <source>
        <strain evidence="1">DSM 8771</strain>
    </source>
</reference>
<evidence type="ECO:0000313" key="2">
    <source>
        <dbReference type="Proteomes" id="UP000016487"/>
    </source>
</evidence>
<sequence length="351" mass="39036">MTIMINQSEVTAVEQLPDKVQTLIQLIPESKNAFDLLLSNQDENFSFNSADSLIEQLALGIRNSSLVLIPSVKLVADIKKLLNLSTNDLRDLSYAVSDSVQKPDPVKPTQLLKKYHLLDSSDFSTVNNFIKRNNLSDASLIWSASFQDQITLQRTLTYCEKAFSCSNAQTKSACKWALSKAQNLSEFAHYYCIYLAWQQYLSKKVDPIDTLMAQLQPVVLSHLKCPTVTFELDANTLNHAIVQWHEIGNTIGFNSATTGLLNIILNIDLSDSCELITQAHQYIARLQKLLAQTLASEHFVNQAGLAQYYVFELEQRSVVMSVAADGCLSIVSDKPLKSVITSPTNTPKGEA</sequence>
<evidence type="ECO:0000313" key="1">
    <source>
        <dbReference type="EMBL" id="KAF7765050.1"/>
    </source>
</evidence>
<accession>A0AAD4AFM2</accession>
<organism evidence="1 2">
    <name type="scientific">Pseudoalteromonas citrea</name>
    <dbReference type="NCBI Taxonomy" id="43655"/>
    <lineage>
        <taxon>Bacteria</taxon>
        <taxon>Pseudomonadati</taxon>
        <taxon>Pseudomonadota</taxon>
        <taxon>Gammaproteobacteria</taxon>
        <taxon>Alteromonadales</taxon>
        <taxon>Pseudoalteromonadaceae</taxon>
        <taxon>Pseudoalteromonas</taxon>
    </lineage>
</organism>